<dbReference type="InterPro" id="IPR011598">
    <property type="entry name" value="bHLH_dom"/>
</dbReference>
<gene>
    <name evidence="8" type="primary">LOC123145068</name>
</gene>
<evidence type="ECO:0000259" key="7">
    <source>
        <dbReference type="PROSITE" id="PS50888"/>
    </source>
</evidence>
<reference evidence="8" key="2">
    <citation type="submission" date="2018-10" db="UniProtKB">
        <authorList>
            <consortium name="EnsemblPlants"/>
        </authorList>
    </citation>
    <scope>IDENTIFICATION</scope>
</reference>
<feature type="compositionally biased region" description="Low complexity" evidence="6">
    <location>
        <begin position="356"/>
        <end position="366"/>
    </location>
</feature>
<dbReference type="PANTHER" id="PTHR16223:SF362">
    <property type="entry name" value="OS02G0671300 PROTEIN"/>
    <property type="match status" value="1"/>
</dbReference>
<dbReference type="SUPFAM" id="SSF47459">
    <property type="entry name" value="HLH, helix-loop-helix DNA-binding domain"/>
    <property type="match status" value="1"/>
</dbReference>
<keyword evidence="4" id="KW-0804">Transcription</keyword>
<evidence type="ECO:0000313" key="8">
    <source>
        <dbReference type="EnsemblPlants" id="TraesCS6D02G235700.3"/>
    </source>
</evidence>
<dbReference type="Gramene" id="TraesCS6D02G235700.3">
    <property type="protein sequence ID" value="TraesCS6D02G235700.3"/>
    <property type="gene ID" value="TraesCS6D02G235700"/>
</dbReference>
<evidence type="ECO:0000256" key="6">
    <source>
        <dbReference type="SAM" id="MobiDB-lite"/>
    </source>
</evidence>
<dbReference type="STRING" id="4565.A0A3B6QG54"/>
<name>A0A3B6QG54_WHEAT</name>
<organism evidence="8">
    <name type="scientific">Triticum aestivum</name>
    <name type="common">Wheat</name>
    <dbReference type="NCBI Taxonomy" id="4565"/>
    <lineage>
        <taxon>Eukaryota</taxon>
        <taxon>Viridiplantae</taxon>
        <taxon>Streptophyta</taxon>
        <taxon>Embryophyta</taxon>
        <taxon>Tracheophyta</taxon>
        <taxon>Spermatophyta</taxon>
        <taxon>Magnoliopsida</taxon>
        <taxon>Liliopsida</taxon>
        <taxon>Poales</taxon>
        <taxon>Poaceae</taxon>
        <taxon>BOP clade</taxon>
        <taxon>Pooideae</taxon>
        <taxon>Triticodae</taxon>
        <taxon>Triticeae</taxon>
        <taxon>Triticinae</taxon>
        <taxon>Triticum</taxon>
    </lineage>
</organism>
<dbReference type="Proteomes" id="UP000019116">
    <property type="component" value="Chromosome 6D"/>
</dbReference>
<feature type="region of interest" description="Disordered" evidence="6">
    <location>
        <begin position="314"/>
        <end position="400"/>
    </location>
</feature>
<feature type="domain" description="BHLH" evidence="7">
    <location>
        <begin position="387"/>
        <end position="436"/>
    </location>
</feature>
<protein>
    <recommendedName>
        <fullName evidence="7">BHLH domain-containing protein</fullName>
    </recommendedName>
</protein>
<dbReference type="GO" id="GO:0046983">
    <property type="term" value="F:protein dimerization activity"/>
    <property type="evidence" value="ECO:0007669"/>
    <property type="project" value="InterPro"/>
</dbReference>
<dbReference type="GO" id="GO:0000978">
    <property type="term" value="F:RNA polymerase II cis-regulatory region sequence-specific DNA binding"/>
    <property type="evidence" value="ECO:0000318"/>
    <property type="project" value="GO_Central"/>
</dbReference>
<dbReference type="AlphaFoldDB" id="A0A3B6QG54"/>
<feature type="compositionally biased region" description="Basic and acidic residues" evidence="6">
    <location>
        <begin position="338"/>
        <end position="349"/>
    </location>
</feature>
<comment type="similarity">
    <text evidence="2">Belongs to the bHLH protein family.</text>
</comment>
<evidence type="ECO:0000256" key="5">
    <source>
        <dbReference type="ARBA" id="ARBA00023242"/>
    </source>
</evidence>
<sequence>MMSSRMLSSWQREHILLKNLAGKTSRRLRLQIGPPQQLWSTPLSPLRLVRSTHAMHLHAGEVHLQYFMPRQQQDATDLPDLAASTSSAASPAATMWEYHQAHAALQPSPSWSPYTGPSTAALLDGSTFAADSVAGAADMRLPVGEHVHGQAWSHDELSNDNTGYRENFLDLLASKNVTQEMFENVPAGRYAAAPAALAARFEAGSDVSPIKYEVAASPLFMGSGSNAPLEAQGMNMMSGMPSYADDHHHQRKEGINHHQQEHGNPMASFLQHISTRTSAAMHASLDFSGLGALDKICQDSRAMEAASPFSLRSLPDFGSLGGYKTPKESTLVPPYMRSADRPDRSRQEQEIVPARSSSSGSGPPAATDRKKRTSEERRESTVKKSKQEASTASPPKPVPKVKLGEKITALQQIVSPFGKTDTASVLFETIKYIKFLHEQVQLLSEPYTNASRNKGNCNNLLPWGDRAEASKGEGEHDLRERGLCLVPVSWTPEVYRDGNAMDYWTPAYRGCLYR</sequence>
<dbReference type="Gramene" id="TraesCS6D03G0576100.3">
    <property type="protein sequence ID" value="TraesCS6D03G0576100.3.CDS"/>
    <property type="gene ID" value="TraesCS6D03G0576100"/>
</dbReference>
<keyword evidence="9" id="KW-1185">Reference proteome</keyword>
<dbReference type="PROSITE" id="PS50888">
    <property type="entry name" value="BHLH"/>
    <property type="match status" value="1"/>
</dbReference>
<keyword evidence="3" id="KW-0805">Transcription regulation</keyword>
<dbReference type="GO" id="GO:0000981">
    <property type="term" value="F:DNA-binding transcription factor activity, RNA polymerase II-specific"/>
    <property type="evidence" value="ECO:0000318"/>
    <property type="project" value="GO_Central"/>
</dbReference>
<dbReference type="InterPro" id="IPR045843">
    <property type="entry name" value="IND-like"/>
</dbReference>
<evidence type="ECO:0000256" key="4">
    <source>
        <dbReference type="ARBA" id="ARBA00023163"/>
    </source>
</evidence>
<evidence type="ECO:0000256" key="1">
    <source>
        <dbReference type="ARBA" id="ARBA00004123"/>
    </source>
</evidence>
<dbReference type="GO" id="GO:0005634">
    <property type="term" value="C:nucleus"/>
    <property type="evidence" value="ECO:0000318"/>
    <property type="project" value="GO_Central"/>
</dbReference>
<dbReference type="PANTHER" id="PTHR16223">
    <property type="entry name" value="TRANSCRIPTION FACTOR BHLH83-RELATED"/>
    <property type="match status" value="1"/>
</dbReference>
<evidence type="ECO:0000313" key="9">
    <source>
        <dbReference type="Proteomes" id="UP000019116"/>
    </source>
</evidence>
<keyword evidence="5" id="KW-0539">Nucleus</keyword>
<dbReference type="InterPro" id="IPR036638">
    <property type="entry name" value="HLH_DNA-bd_sf"/>
</dbReference>
<dbReference type="GO" id="GO:0006357">
    <property type="term" value="P:regulation of transcription by RNA polymerase II"/>
    <property type="evidence" value="ECO:0000318"/>
    <property type="project" value="GO_Central"/>
</dbReference>
<proteinExistence type="inferred from homology"/>
<dbReference type="CDD" id="cd11393">
    <property type="entry name" value="bHLH_AtbHLH_like"/>
    <property type="match status" value="1"/>
</dbReference>
<comment type="subcellular location">
    <subcellularLocation>
        <location evidence="1">Nucleus</location>
    </subcellularLocation>
</comment>
<evidence type="ECO:0000256" key="2">
    <source>
        <dbReference type="ARBA" id="ARBA00005510"/>
    </source>
</evidence>
<dbReference type="InterPro" id="IPR045239">
    <property type="entry name" value="bHLH95_bHLH"/>
</dbReference>
<reference evidence="8" key="1">
    <citation type="submission" date="2018-08" db="EMBL/GenBank/DDBJ databases">
        <authorList>
            <person name="Rossello M."/>
        </authorList>
    </citation>
    <scope>NUCLEOTIDE SEQUENCE [LARGE SCALE GENOMIC DNA]</scope>
    <source>
        <strain evidence="8">cv. Chinese Spring</strain>
    </source>
</reference>
<feature type="compositionally biased region" description="Basic and acidic residues" evidence="6">
    <location>
        <begin position="373"/>
        <end position="387"/>
    </location>
</feature>
<evidence type="ECO:0000256" key="3">
    <source>
        <dbReference type="ARBA" id="ARBA00023015"/>
    </source>
</evidence>
<accession>A0A3B6QG54</accession>
<dbReference type="EnsemblPlants" id="TraesCS6D02G235700.3">
    <property type="protein sequence ID" value="TraesCS6D02G235700.3"/>
    <property type="gene ID" value="TraesCS6D02G235700"/>
</dbReference>